<protein>
    <submittedName>
        <fullName evidence="2">Uncharacterized protein</fullName>
    </submittedName>
</protein>
<evidence type="ECO:0000313" key="3">
    <source>
        <dbReference type="Proteomes" id="UP000323136"/>
    </source>
</evidence>
<dbReference type="RefSeq" id="WP_148870533.1">
    <property type="nucleotide sequence ID" value="NZ_VNIA01000003.1"/>
</dbReference>
<dbReference type="OrthoDB" id="1434642at2"/>
<name>A0A5S5DQP2_9FLAO</name>
<gene>
    <name evidence="2" type="ORF">C7447_103382</name>
</gene>
<comment type="caution">
    <text evidence="2">The sequence shown here is derived from an EMBL/GenBank/DDBJ whole genome shotgun (WGS) entry which is preliminary data.</text>
</comment>
<evidence type="ECO:0000256" key="1">
    <source>
        <dbReference type="SAM" id="Coils"/>
    </source>
</evidence>
<organism evidence="2 3">
    <name type="scientific">Tenacibaculum adriaticum</name>
    <dbReference type="NCBI Taxonomy" id="413713"/>
    <lineage>
        <taxon>Bacteria</taxon>
        <taxon>Pseudomonadati</taxon>
        <taxon>Bacteroidota</taxon>
        <taxon>Flavobacteriia</taxon>
        <taxon>Flavobacteriales</taxon>
        <taxon>Flavobacteriaceae</taxon>
        <taxon>Tenacibaculum</taxon>
    </lineage>
</organism>
<reference evidence="2 3" key="1">
    <citation type="submission" date="2019-07" db="EMBL/GenBank/DDBJ databases">
        <title>Genomic Encyclopedia of Type Strains, Phase IV (KMG-IV): sequencing the most valuable type-strain genomes for metagenomic binning, comparative biology and taxonomic classification.</title>
        <authorList>
            <person name="Goeker M."/>
        </authorList>
    </citation>
    <scope>NUCLEOTIDE SEQUENCE [LARGE SCALE GENOMIC DNA]</scope>
    <source>
        <strain evidence="2 3">DSM 18961</strain>
    </source>
</reference>
<keyword evidence="1" id="KW-0175">Coiled coil</keyword>
<dbReference type="Proteomes" id="UP000323136">
    <property type="component" value="Unassembled WGS sequence"/>
</dbReference>
<feature type="coiled-coil region" evidence="1">
    <location>
        <begin position="10"/>
        <end position="109"/>
    </location>
</feature>
<accession>A0A5S5DQP2</accession>
<dbReference type="EMBL" id="VNIA01000003">
    <property type="protein sequence ID" value="TYP98211.1"/>
    <property type="molecule type" value="Genomic_DNA"/>
</dbReference>
<dbReference type="AlphaFoldDB" id="A0A5S5DQP2"/>
<keyword evidence="3" id="KW-1185">Reference proteome</keyword>
<evidence type="ECO:0000313" key="2">
    <source>
        <dbReference type="EMBL" id="TYP98211.1"/>
    </source>
</evidence>
<proteinExistence type="predicted"/>
<sequence length="199" mass="23332">MTTKDNTQFADKVIETLRKAATEIEEFQVQAALGKAEAEDKYEELKKKFDLFIHDSKFKMKEGKEKMDGVNTKLDELRVQLALGKAESLDAFKAQKKKLLLKLHELEVEIKTNETLNRMYAFVLLEIEKFRVNLEVIEQKFGEGKKESKTSFEKGKKEFNQFIDNFKNKYGKKKETKWEHFQGEISEAFDHLKHAFTKP</sequence>